<dbReference type="FunFam" id="1.10.287.950:FF:000001">
    <property type="entry name" value="Methyl-accepting chemotaxis sensory transducer"/>
    <property type="match status" value="1"/>
</dbReference>
<dbReference type="Gene3D" id="3.30.450.20">
    <property type="entry name" value="PAS domain"/>
    <property type="match status" value="2"/>
</dbReference>
<keyword evidence="6" id="KW-0812">Transmembrane</keyword>
<dbReference type="EMBL" id="FOCM01000001">
    <property type="protein sequence ID" value="SEM75842.1"/>
    <property type="molecule type" value="Genomic_DNA"/>
</dbReference>
<name>A0A1H8AYM2_9RHOB</name>
<dbReference type="InterPro" id="IPR004089">
    <property type="entry name" value="MCPsignal_dom"/>
</dbReference>
<dbReference type="GO" id="GO:0016020">
    <property type="term" value="C:membrane"/>
    <property type="evidence" value="ECO:0007669"/>
    <property type="project" value="UniProtKB-SubCell"/>
</dbReference>
<dbReference type="PROSITE" id="PS50111">
    <property type="entry name" value="CHEMOTAXIS_TRANSDUC_2"/>
    <property type="match status" value="1"/>
</dbReference>
<dbReference type="SUPFAM" id="SSF58104">
    <property type="entry name" value="Methyl-accepting chemotaxis protein (MCP) signaling domain"/>
    <property type="match status" value="1"/>
</dbReference>
<gene>
    <name evidence="10" type="ORF">SAMN04488011_101369</name>
</gene>
<dbReference type="GO" id="GO:0007165">
    <property type="term" value="P:signal transduction"/>
    <property type="evidence" value="ECO:0007669"/>
    <property type="project" value="UniProtKB-KW"/>
</dbReference>
<dbReference type="PROSITE" id="PS50885">
    <property type="entry name" value="HAMP"/>
    <property type="match status" value="2"/>
</dbReference>
<keyword evidence="4" id="KW-0807">Transducer</keyword>
<feature type="transmembrane region" description="Helical" evidence="6">
    <location>
        <begin position="13"/>
        <end position="35"/>
    </location>
</feature>
<feature type="domain" description="T-SNARE coiled-coil homology" evidence="8">
    <location>
        <begin position="706"/>
        <end position="768"/>
    </location>
</feature>
<dbReference type="AlphaFoldDB" id="A0A1H8AYM2"/>
<sequence length="838" mass="89375">MTSPAAPSLLRSIAVKFALAVVLSITMVMTCLVILQNASLDRFADNAVADQTTAQGSLLSDLLPPHVAFGKPDMVAALLADFVEGGAGKFTGVVVVDADGSEVAREGADVDERLLEFARASLDQPADAHVADAELVAFPLYHGTDRMVGAMATRWSTHAMDAAMSEMALRELLVASLAGIVAVALSYMTFRWLVLKPLRRLTTVVEDLRTGKFDAELEITNRQDEFGLLARAVDDLRGHLSKGFQASKDAFFKSAAFNTSSSSMMLADAGGDVFAVNAAFRDLCADRLDQFRTAYPGFDPAALEGQNFTKYLPGASLTDDRERQSLTLALDDLRIAVDIVAIRNGDGVLTGYVLNWADVTETRKNKALLSEINTSQLRAEFAPDGRLVAENDLFRSIVGLSNKDRAQPSLNKILAAGQETVMEGIATGDGFAGKIALRGLNDGAVMLDGSLIPVSDSDGKPYRVFLLGRDITEHERTSETQRAERREIEAEQAAVVEALRVGLKRLSAGDLRATLSEPFASRYEELRKDFNATVAQLCEAMAAISERAETIRNESQDISGTAEVLSRRTESTAATLEQAAAALDDLTGGVRLTAERAKDANDIVRVAKSNAEDSGQVVLRTVTAMDEISASSEKVASIIKVIDDIAFQTNLLALNAGVEAARAGEAGRGFAVVASEVRALAQRSSDAAREINDLIAQSVNQVKLGVDLVGETGESLRRIASSVNDISGQVSEIAGSAQSQSSTLEEINVSVTQLDQSTQQNAARLEETTAASDALKSEAIALVDTIGHFQLSNRVIPLTSRTKGTGPSDPAQSPQREIDRPVDPEAPAKAANGAWTDF</sequence>
<keyword evidence="6" id="KW-1133">Transmembrane helix</keyword>
<dbReference type="Gene3D" id="6.10.340.10">
    <property type="match status" value="1"/>
</dbReference>
<evidence type="ECO:0000256" key="6">
    <source>
        <dbReference type="SAM" id="Phobius"/>
    </source>
</evidence>
<evidence type="ECO:0000259" key="7">
    <source>
        <dbReference type="PROSITE" id="PS50111"/>
    </source>
</evidence>
<reference evidence="11" key="1">
    <citation type="submission" date="2016-10" db="EMBL/GenBank/DDBJ databases">
        <authorList>
            <person name="Varghese N."/>
            <person name="Submissions S."/>
        </authorList>
    </citation>
    <scope>NUCLEOTIDE SEQUENCE [LARGE SCALE GENOMIC DNA]</scope>
    <source>
        <strain evidence="11">DSM 26893</strain>
    </source>
</reference>
<evidence type="ECO:0000256" key="1">
    <source>
        <dbReference type="ARBA" id="ARBA00004370"/>
    </source>
</evidence>
<evidence type="ECO:0000256" key="2">
    <source>
        <dbReference type="ARBA" id="ARBA00022500"/>
    </source>
</evidence>
<dbReference type="OrthoDB" id="9765776at2"/>
<feature type="domain" description="HAMP" evidence="9">
    <location>
        <begin position="192"/>
        <end position="245"/>
    </location>
</feature>
<comment type="similarity">
    <text evidence="3">Belongs to the methyl-accepting chemotaxis (MCP) protein family.</text>
</comment>
<evidence type="ECO:0000259" key="9">
    <source>
        <dbReference type="PROSITE" id="PS50885"/>
    </source>
</evidence>
<dbReference type="PANTHER" id="PTHR43531">
    <property type="entry name" value="PROTEIN ICFG"/>
    <property type="match status" value="1"/>
</dbReference>
<feature type="domain" description="HAMP" evidence="9">
    <location>
        <begin position="490"/>
        <end position="542"/>
    </location>
</feature>
<dbReference type="GO" id="GO:0006935">
    <property type="term" value="P:chemotaxis"/>
    <property type="evidence" value="ECO:0007669"/>
    <property type="project" value="UniProtKB-KW"/>
</dbReference>
<dbReference type="InterPro" id="IPR003660">
    <property type="entry name" value="HAMP_dom"/>
</dbReference>
<dbReference type="CDD" id="cd11386">
    <property type="entry name" value="MCP_signal"/>
    <property type="match status" value="1"/>
</dbReference>
<dbReference type="PROSITE" id="PS50192">
    <property type="entry name" value="T_SNARE"/>
    <property type="match status" value="1"/>
</dbReference>
<dbReference type="Gene3D" id="1.10.287.950">
    <property type="entry name" value="Methyl-accepting chemotaxis protein"/>
    <property type="match status" value="1"/>
</dbReference>
<dbReference type="InterPro" id="IPR051310">
    <property type="entry name" value="MCP_chemotaxis"/>
</dbReference>
<dbReference type="SUPFAM" id="SSF158472">
    <property type="entry name" value="HAMP domain-like"/>
    <property type="match status" value="1"/>
</dbReference>
<dbReference type="SUPFAM" id="SSF55785">
    <property type="entry name" value="PYP-like sensor domain (PAS domain)"/>
    <property type="match status" value="1"/>
</dbReference>
<feature type="domain" description="Methyl-accepting transducer" evidence="7">
    <location>
        <begin position="547"/>
        <end position="776"/>
    </location>
</feature>
<proteinExistence type="inferred from homology"/>
<evidence type="ECO:0000256" key="5">
    <source>
        <dbReference type="SAM" id="MobiDB-lite"/>
    </source>
</evidence>
<dbReference type="Proteomes" id="UP000199372">
    <property type="component" value="Unassembled WGS sequence"/>
</dbReference>
<comment type="subcellular location">
    <subcellularLocation>
        <location evidence="1">Membrane</location>
    </subcellularLocation>
</comment>
<evidence type="ECO:0000313" key="11">
    <source>
        <dbReference type="Proteomes" id="UP000199372"/>
    </source>
</evidence>
<dbReference type="Pfam" id="PF00015">
    <property type="entry name" value="MCPsignal"/>
    <property type="match status" value="1"/>
</dbReference>
<feature type="transmembrane region" description="Helical" evidence="6">
    <location>
        <begin position="172"/>
        <end position="194"/>
    </location>
</feature>
<protein>
    <submittedName>
        <fullName evidence="10">Methyl-accepting chemotaxis sensory transducer with Pas/Pac sensor</fullName>
    </submittedName>
</protein>
<accession>A0A1H8AYM2</accession>
<dbReference type="Pfam" id="PF00672">
    <property type="entry name" value="HAMP"/>
    <property type="match status" value="1"/>
</dbReference>
<evidence type="ECO:0000259" key="8">
    <source>
        <dbReference type="PROSITE" id="PS50192"/>
    </source>
</evidence>
<feature type="compositionally biased region" description="Polar residues" evidence="5">
    <location>
        <begin position="799"/>
        <end position="815"/>
    </location>
</feature>
<dbReference type="SMART" id="SM00283">
    <property type="entry name" value="MA"/>
    <property type="match status" value="1"/>
</dbReference>
<dbReference type="InterPro" id="IPR000727">
    <property type="entry name" value="T_SNARE_dom"/>
</dbReference>
<dbReference type="PANTHER" id="PTHR43531:SF11">
    <property type="entry name" value="METHYL-ACCEPTING CHEMOTAXIS PROTEIN 3"/>
    <property type="match status" value="1"/>
</dbReference>
<keyword evidence="6" id="KW-0472">Membrane</keyword>
<dbReference type="RefSeq" id="WP_091843639.1">
    <property type="nucleotide sequence ID" value="NZ_FOCM01000001.1"/>
</dbReference>
<dbReference type="CDD" id="cd06225">
    <property type="entry name" value="HAMP"/>
    <property type="match status" value="1"/>
</dbReference>
<evidence type="ECO:0000256" key="3">
    <source>
        <dbReference type="ARBA" id="ARBA00029447"/>
    </source>
</evidence>
<dbReference type="InterPro" id="IPR035965">
    <property type="entry name" value="PAS-like_dom_sf"/>
</dbReference>
<evidence type="ECO:0000256" key="4">
    <source>
        <dbReference type="PROSITE-ProRule" id="PRU00284"/>
    </source>
</evidence>
<dbReference type="SMART" id="SM00304">
    <property type="entry name" value="HAMP"/>
    <property type="match status" value="2"/>
</dbReference>
<keyword evidence="11" id="KW-1185">Reference proteome</keyword>
<keyword evidence="2" id="KW-0145">Chemotaxis</keyword>
<evidence type="ECO:0000313" key="10">
    <source>
        <dbReference type="EMBL" id="SEM75842.1"/>
    </source>
</evidence>
<feature type="region of interest" description="Disordered" evidence="5">
    <location>
        <begin position="797"/>
        <end position="838"/>
    </location>
</feature>
<organism evidence="10 11">
    <name type="scientific">Palleronia pelagia</name>
    <dbReference type="NCBI Taxonomy" id="387096"/>
    <lineage>
        <taxon>Bacteria</taxon>
        <taxon>Pseudomonadati</taxon>
        <taxon>Pseudomonadota</taxon>
        <taxon>Alphaproteobacteria</taxon>
        <taxon>Rhodobacterales</taxon>
        <taxon>Roseobacteraceae</taxon>
        <taxon>Palleronia</taxon>
    </lineage>
</organism>